<evidence type="ECO:0000256" key="3">
    <source>
        <dbReference type="PROSITE-ProRule" id="PRU00339"/>
    </source>
</evidence>
<dbReference type="Gene3D" id="1.25.40.10">
    <property type="entry name" value="Tetratricopeptide repeat domain"/>
    <property type="match status" value="3"/>
</dbReference>
<feature type="repeat" description="TPR" evidence="3">
    <location>
        <begin position="882"/>
        <end position="915"/>
    </location>
</feature>
<evidence type="ECO:0000313" key="4">
    <source>
        <dbReference type="EMBL" id="CAH3188227.1"/>
    </source>
</evidence>
<keyword evidence="1" id="KW-0677">Repeat</keyword>
<dbReference type="InterPro" id="IPR011990">
    <property type="entry name" value="TPR-like_helical_dom_sf"/>
</dbReference>
<protein>
    <recommendedName>
        <fullName evidence="6">Nephrocystin-3</fullName>
    </recommendedName>
</protein>
<dbReference type="PANTHER" id="PTHR45641">
    <property type="entry name" value="TETRATRICOPEPTIDE REPEAT PROTEIN (AFU_ORTHOLOGUE AFUA_6G03870)"/>
    <property type="match status" value="1"/>
</dbReference>
<evidence type="ECO:0000256" key="2">
    <source>
        <dbReference type="ARBA" id="ARBA00022803"/>
    </source>
</evidence>
<organism evidence="4 5">
    <name type="scientific">Porites lobata</name>
    <dbReference type="NCBI Taxonomy" id="104759"/>
    <lineage>
        <taxon>Eukaryota</taxon>
        <taxon>Metazoa</taxon>
        <taxon>Cnidaria</taxon>
        <taxon>Anthozoa</taxon>
        <taxon>Hexacorallia</taxon>
        <taxon>Scleractinia</taxon>
        <taxon>Fungiina</taxon>
        <taxon>Poritidae</taxon>
        <taxon>Porites</taxon>
    </lineage>
</organism>
<dbReference type="Pfam" id="PF13424">
    <property type="entry name" value="TPR_12"/>
    <property type="match status" value="4"/>
</dbReference>
<dbReference type="Pfam" id="PF13374">
    <property type="entry name" value="TPR_10"/>
    <property type="match status" value="2"/>
</dbReference>
<dbReference type="SUPFAM" id="SSF48452">
    <property type="entry name" value="TPR-like"/>
    <property type="match status" value="2"/>
</dbReference>
<evidence type="ECO:0000256" key="1">
    <source>
        <dbReference type="ARBA" id="ARBA00022737"/>
    </source>
</evidence>
<dbReference type="SMART" id="SM00028">
    <property type="entry name" value="TPR"/>
    <property type="match status" value="11"/>
</dbReference>
<name>A0ABN8S952_9CNID</name>
<evidence type="ECO:0008006" key="6">
    <source>
        <dbReference type="Google" id="ProtNLM"/>
    </source>
</evidence>
<sequence length="1007" mass="112208">MLVTTRESLEFMKVQFQGYKSIRIRTLEEAHAQTLVQELLSNANSLDYRRITQICGFVPLAIKLLCSSVSEYRGQPSQFLDEFLQHSASASIIEMLDNPDYPPNLRLKFLFSSSFQRLNGHEQEALVSLSILPDNFGSEVAAAVLGKNTFQTTKMLQNFRRKSLLDLGLQEQFFTMHKLIQTFAREKGLNEMKDTFLKSKHHLHSFYVSLFERLNGQYLTGHSMEAFLAFYKDEQSIVQSLLESLSDPITARAVFEVLAKGELFLDNLYFLEGSTFNIIYDSAIEAAKRLEVNESYSQLLVSKAFGEACWGPKGSTTQLLCRAKETAESSALPLVSKSEPQGKRLCYLGINYLASSKTEEGVQYLREALQLMHGSPDLAVLRLVTLQILSQFSQIQNHMLDLNQLLFSAKKECKAVGDMDLLLIPSGKSKERKTEVEENLTDPSILSNHPLRWQVLDLVSKATKNFMDIDTKQHLRNISHKMLKEIEMKQHVSSGLFRFHRNVITLFKSSGDTKILLETRISYHQTALCQCNENSSAYYLHSEALAACYMDLGNFLSGKNRYSEAFKAQQQALGLSIPLEGEEHASTADSYHGFGVTHHSLGDFKAALDSLQHALEICLKLFGEEHARTANSYHGLGVTHHSLGDFKAALNSLQHALEIRLKLFGEEHASTADIYDDLGVTHRSLGDFKAALDSKKHALEIRLKLFGEEHASTADSYHGLGVTHHSLGHFKAALDSEQHALEICLKLFGEEHASTADSYHGLGVIHRSLGNYKAALDSEQHALQIRLKLFGEEHASTADSYDELGVTHHSLGDFKAALDSKKHALEIRLKLFGEEHASTGDSYDGLGVTHHSLGHFKAALDSLQHALVVRLKLFGEEHASTADSYHGLGVTHHSLGDFKAALDSLQHALEIRLKLFGDEHASTADSYHGLGLIHHSLGDFKAALDSLQHALEIRLKLFGEEHASTADSYDAFSFVQVCLSDLEGALESAKHTPHLLIELGEKQTGPD</sequence>
<gene>
    <name evidence="4" type="ORF">PLOB_00040107</name>
</gene>
<dbReference type="SUPFAM" id="SSF81901">
    <property type="entry name" value="HCP-like"/>
    <property type="match status" value="1"/>
</dbReference>
<keyword evidence="5" id="KW-1185">Reference proteome</keyword>
<accession>A0ABN8S952</accession>
<keyword evidence="2 3" id="KW-0802">TPR repeat</keyword>
<dbReference type="PROSITE" id="PS50005">
    <property type="entry name" value="TPR"/>
    <property type="match status" value="4"/>
</dbReference>
<dbReference type="InterPro" id="IPR019734">
    <property type="entry name" value="TPR_rpt"/>
</dbReference>
<comment type="caution">
    <text evidence="4">The sequence shown here is derived from an EMBL/GenBank/DDBJ whole genome shotgun (WGS) entry which is preliminary data.</text>
</comment>
<feature type="repeat" description="TPR" evidence="3">
    <location>
        <begin position="924"/>
        <end position="957"/>
    </location>
</feature>
<feature type="repeat" description="TPR" evidence="3">
    <location>
        <begin position="630"/>
        <end position="663"/>
    </location>
</feature>
<dbReference type="PANTHER" id="PTHR45641:SF1">
    <property type="entry name" value="AAA+ ATPASE DOMAIN-CONTAINING PROTEIN"/>
    <property type="match status" value="1"/>
</dbReference>
<dbReference type="EMBL" id="CALNXK010000600">
    <property type="protein sequence ID" value="CAH3188227.1"/>
    <property type="molecule type" value="Genomic_DNA"/>
</dbReference>
<proteinExistence type="predicted"/>
<dbReference type="Proteomes" id="UP001159405">
    <property type="component" value="Unassembled WGS sequence"/>
</dbReference>
<feature type="repeat" description="TPR" evidence="3">
    <location>
        <begin position="756"/>
        <end position="789"/>
    </location>
</feature>
<evidence type="ECO:0000313" key="5">
    <source>
        <dbReference type="Proteomes" id="UP001159405"/>
    </source>
</evidence>
<reference evidence="4 5" key="1">
    <citation type="submission" date="2022-05" db="EMBL/GenBank/DDBJ databases">
        <authorList>
            <consortium name="Genoscope - CEA"/>
            <person name="William W."/>
        </authorList>
    </citation>
    <scope>NUCLEOTIDE SEQUENCE [LARGE SCALE GENOMIC DNA]</scope>
</reference>